<organism evidence="2 3">
    <name type="scientific">Dimargaris cristalligena</name>
    <dbReference type="NCBI Taxonomy" id="215637"/>
    <lineage>
        <taxon>Eukaryota</taxon>
        <taxon>Fungi</taxon>
        <taxon>Fungi incertae sedis</taxon>
        <taxon>Zoopagomycota</taxon>
        <taxon>Kickxellomycotina</taxon>
        <taxon>Dimargaritomycetes</taxon>
        <taxon>Dimargaritales</taxon>
        <taxon>Dimargaritaceae</taxon>
        <taxon>Dimargaris</taxon>
    </lineage>
</organism>
<dbReference type="AlphaFoldDB" id="A0A4V1J5L1"/>
<protein>
    <recommendedName>
        <fullName evidence="4">F-box domain-containing protein</fullName>
    </recommendedName>
</protein>
<dbReference type="EMBL" id="ML002271">
    <property type="protein sequence ID" value="RKP39439.1"/>
    <property type="molecule type" value="Genomic_DNA"/>
</dbReference>
<dbReference type="InterPro" id="IPR032675">
    <property type="entry name" value="LRR_dom_sf"/>
</dbReference>
<dbReference type="SUPFAM" id="SSF52047">
    <property type="entry name" value="RNI-like"/>
    <property type="match status" value="1"/>
</dbReference>
<reference evidence="3" key="1">
    <citation type="journal article" date="2018" name="Nat. Microbiol.">
        <title>Leveraging single-cell genomics to expand the fungal tree of life.</title>
        <authorList>
            <person name="Ahrendt S.R."/>
            <person name="Quandt C.A."/>
            <person name="Ciobanu D."/>
            <person name="Clum A."/>
            <person name="Salamov A."/>
            <person name="Andreopoulos B."/>
            <person name="Cheng J.F."/>
            <person name="Woyke T."/>
            <person name="Pelin A."/>
            <person name="Henrissat B."/>
            <person name="Reynolds N.K."/>
            <person name="Benny G.L."/>
            <person name="Smith M.E."/>
            <person name="James T.Y."/>
            <person name="Grigoriev I.V."/>
        </authorList>
    </citation>
    <scope>NUCLEOTIDE SEQUENCE [LARGE SCALE GENOMIC DNA]</scope>
    <source>
        <strain evidence="3">RSA 468</strain>
    </source>
</reference>
<keyword evidence="3" id="KW-1185">Reference proteome</keyword>
<proteinExistence type="predicted"/>
<accession>A0A4V1J5L1</accession>
<gene>
    <name evidence="2" type="ORF">BJ085DRAFT_27542</name>
</gene>
<dbReference type="Gene3D" id="3.80.10.10">
    <property type="entry name" value="Ribonuclease Inhibitor"/>
    <property type="match status" value="1"/>
</dbReference>
<feature type="region of interest" description="Disordered" evidence="1">
    <location>
        <begin position="1"/>
        <end position="24"/>
    </location>
</feature>
<dbReference type="Proteomes" id="UP000268162">
    <property type="component" value="Unassembled WGS sequence"/>
</dbReference>
<feature type="compositionally biased region" description="Low complexity" evidence="1">
    <location>
        <begin position="1"/>
        <end position="14"/>
    </location>
</feature>
<evidence type="ECO:0000313" key="3">
    <source>
        <dbReference type="Proteomes" id="UP000268162"/>
    </source>
</evidence>
<sequence length="442" mass="50933">MSSDTPDSPLPLSSNETIPEATRHPNPLYKLLHPGIGHIGRRITGYLGSEGQMNATIASRFLQDLVKPHIPNLNVIKESKKEEDAAHYFCRLLIKNYQSKQYIGLSDIAGGKLMSLAEGRNSLDEVEWLAQVHFEVNDLTNWLHLASCLEGRAHRQLKKLSIGFQQLGSHPMSQSYADCFQLKLPTPLRSLFSRVRRFELYSRSGSIATPTISQVLDSLTDLRELVLDLPGMDDHLYKILADQYRHLTQLSFGSRVCNISLLFPPQKRTFVNLVGLSLNIGHEWHHYRHLGDILSSDLPMLRDLDLSFVALDDDFDDLYFFPDEKFHALCDFFNQTWDRLRSLALRACPFAYFANPPSKHCYPNLREVTFQDCEDFWFICSKFINECPNISPSDCVWDDYITIMDRFPNLRELRVGYGSECDFEQLVEMFPRIQFNGPILRY</sequence>
<evidence type="ECO:0008006" key="4">
    <source>
        <dbReference type="Google" id="ProtNLM"/>
    </source>
</evidence>
<name>A0A4V1J5L1_9FUNG</name>
<evidence type="ECO:0000256" key="1">
    <source>
        <dbReference type="SAM" id="MobiDB-lite"/>
    </source>
</evidence>
<evidence type="ECO:0000313" key="2">
    <source>
        <dbReference type="EMBL" id="RKP39439.1"/>
    </source>
</evidence>